<keyword evidence="5" id="KW-1003">Cell membrane</keyword>
<evidence type="ECO:0000256" key="10">
    <source>
        <dbReference type="ARBA" id="ARBA00023186"/>
    </source>
</evidence>
<feature type="transmembrane region" description="Helical" evidence="14">
    <location>
        <begin position="554"/>
        <end position="579"/>
    </location>
</feature>
<evidence type="ECO:0000256" key="14">
    <source>
        <dbReference type="SAM" id="Phobius"/>
    </source>
</evidence>
<dbReference type="EMBL" id="UOFL01000171">
    <property type="protein sequence ID" value="VAW79303.1"/>
    <property type="molecule type" value="Genomic_DNA"/>
</dbReference>
<feature type="transmembrane region" description="Helical" evidence="14">
    <location>
        <begin position="6"/>
        <end position="24"/>
    </location>
</feature>
<dbReference type="PRINTS" id="PR00701">
    <property type="entry name" value="60KDINNERMP"/>
</dbReference>
<dbReference type="InterPro" id="IPR028055">
    <property type="entry name" value="YidC/Oxa/ALB_C"/>
</dbReference>
<dbReference type="InterPro" id="IPR019998">
    <property type="entry name" value="Membr_insert_YidC"/>
</dbReference>
<dbReference type="PANTHER" id="PTHR12428:SF65">
    <property type="entry name" value="CYTOCHROME C OXIDASE ASSEMBLY PROTEIN COX18, MITOCHONDRIAL"/>
    <property type="match status" value="1"/>
</dbReference>
<dbReference type="InterPro" id="IPR001708">
    <property type="entry name" value="YidC/ALB3/OXA1/COX18"/>
</dbReference>
<dbReference type="Pfam" id="PF14849">
    <property type="entry name" value="YidC_periplas"/>
    <property type="match status" value="1"/>
</dbReference>
<dbReference type="GO" id="GO:0051205">
    <property type="term" value="P:protein insertion into membrane"/>
    <property type="evidence" value="ECO:0007669"/>
    <property type="project" value="TreeGrafter"/>
</dbReference>
<dbReference type="PANTHER" id="PTHR12428">
    <property type="entry name" value="OXA1"/>
    <property type="match status" value="1"/>
</dbReference>
<dbReference type="Pfam" id="PF02096">
    <property type="entry name" value="60KD_IMP"/>
    <property type="match status" value="1"/>
</dbReference>
<evidence type="ECO:0000256" key="6">
    <source>
        <dbReference type="ARBA" id="ARBA00022692"/>
    </source>
</evidence>
<feature type="domain" description="Membrane insertase YidC/Oxa/ALB C-terminal" evidence="15">
    <location>
        <begin position="415"/>
        <end position="593"/>
    </location>
</feature>
<feature type="transmembrane region" description="Helical" evidence="14">
    <location>
        <begin position="481"/>
        <end position="501"/>
    </location>
</feature>
<dbReference type="InterPro" id="IPR047196">
    <property type="entry name" value="YidC_ALB_C"/>
</dbReference>
<accession>A0A3B0YT99</accession>
<evidence type="ECO:0000256" key="11">
    <source>
        <dbReference type="ARBA" id="ARBA00033245"/>
    </source>
</evidence>
<comment type="subcellular location">
    <subcellularLocation>
        <location evidence="1">Cell inner membrane</location>
        <topology evidence="1">Multi-pass membrane protein</topology>
    </subcellularLocation>
</comment>
<gene>
    <name evidence="17" type="ORF">MNBD_GAMMA12-465</name>
</gene>
<evidence type="ECO:0000256" key="9">
    <source>
        <dbReference type="ARBA" id="ARBA00023136"/>
    </source>
</evidence>
<dbReference type="GO" id="GO:0015031">
    <property type="term" value="P:protein transport"/>
    <property type="evidence" value="ECO:0007669"/>
    <property type="project" value="UniProtKB-KW"/>
</dbReference>
<feature type="compositionally biased region" description="Basic and acidic residues" evidence="13">
    <location>
        <begin position="31"/>
        <end position="40"/>
    </location>
</feature>
<keyword evidence="6 14" id="KW-0812">Transmembrane</keyword>
<dbReference type="NCBIfam" id="NF002352">
    <property type="entry name" value="PRK01318.1-3"/>
    <property type="match status" value="1"/>
</dbReference>
<comment type="similarity">
    <text evidence="2">Belongs to the OXA1/ALB3/YidC family. Type 1 subfamily.</text>
</comment>
<reference evidence="17" key="1">
    <citation type="submission" date="2018-06" db="EMBL/GenBank/DDBJ databases">
        <authorList>
            <person name="Zhirakovskaya E."/>
        </authorList>
    </citation>
    <scope>NUCLEOTIDE SEQUENCE</scope>
</reference>
<evidence type="ECO:0000259" key="16">
    <source>
        <dbReference type="Pfam" id="PF14849"/>
    </source>
</evidence>
<evidence type="ECO:0000256" key="7">
    <source>
        <dbReference type="ARBA" id="ARBA00022927"/>
    </source>
</evidence>
<dbReference type="NCBIfam" id="TIGR03593">
    <property type="entry name" value="yidC_nterm"/>
    <property type="match status" value="1"/>
</dbReference>
<dbReference type="CDD" id="cd20070">
    <property type="entry name" value="5TM_YidC_Alb3"/>
    <property type="match status" value="1"/>
</dbReference>
<feature type="region of interest" description="Disordered" evidence="13">
    <location>
        <begin position="31"/>
        <end position="101"/>
    </location>
</feature>
<evidence type="ECO:0000256" key="4">
    <source>
        <dbReference type="ARBA" id="ARBA00022448"/>
    </source>
</evidence>
<keyword evidence="8 14" id="KW-1133">Transmembrane helix</keyword>
<dbReference type="PRINTS" id="PR01900">
    <property type="entry name" value="YIDCPROTEIN"/>
</dbReference>
<keyword evidence="10" id="KW-0143">Chaperone</keyword>
<evidence type="ECO:0000256" key="13">
    <source>
        <dbReference type="SAM" id="MobiDB-lite"/>
    </source>
</evidence>
<dbReference type="NCBIfam" id="TIGR03592">
    <property type="entry name" value="yidC_oxa1_cterm"/>
    <property type="match status" value="1"/>
</dbReference>
<protein>
    <recommendedName>
        <fullName evidence="3">Membrane protein insertase YidC</fullName>
    </recommendedName>
    <alternativeName>
        <fullName evidence="12">Foldase YidC</fullName>
    </alternativeName>
    <alternativeName>
        <fullName evidence="11">Membrane integrase YidC</fullName>
    </alternativeName>
</protein>
<organism evidence="17">
    <name type="scientific">hydrothermal vent metagenome</name>
    <dbReference type="NCBI Taxonomy" id="652676"/>
    <lineage>
        <taxon>unclassified sequences</taxon>
        <taxon>metagenomes</taxon>
        <taxon>ecological metagenomes</taxon>
    </lineage>
</organism>
<dbReference type="GO" id="GO:0005886">
    <property type="term" value="C:plasma membrane"/>
    <property type="evidence" value="ECO:0007669"/>
    <property type="project" value="UniProtKB-SubCell"/>
</dbReference>
<evidence type="ECO:0000256" key="3">
    <source>
        <dbReference type="ARBA" id="ARBA00015325"/>
    </source>
</evidence>
<keyword evidence="9 14" id="KW-0472">Membrane</keyword>
<evidence type="ECO:0000256" key="12">
    <source>
        <dbReference type="ARBA" id="ARBA00033342"/>
    </source>
</evidence>
<dbReference type="GO" id="GO:0032977">
    <property type="term" value="F:membrane insertase activity"/>
    <property type="evidence" value="ECO:0007669"/>
    <property type="project" value="InterPro"/>
</dbReference>
<feature type="compositionally biased region" description="Basic and acidic residues" evidence="13">
    <location>
        <begin position="65"/>
        <end position="79"/>
    </location>
</feature>
<dbReference type="InterPro" id="IPR028053">
    <property type="entry name" value="Membr_insert_YidC_N"/>
</dbReference>
<feature type="transmembrane region" description="Helical" evidence="14">
    <location>
        <begin position="415"/>
        <end position="435"/>
    </location>
</feature>
<feature type="domain" description="Membrane insertase YidC N-terminal" evidence="16">
    <location>
        <begin position="113"/>
        <end position="404"/>
    </location>
</feature>
<evidence type="ECO:0000256" key="1">
    <source>
        <dbReference type="ARBA" id="ARBA00004429"/>
    </source>
</evidence>
<evidence type="ECO:0000256" key="2">
    <source>
        <dbReference type="ARBA" id="ARBA00010527"/>
    </source>
</evidence>
<evidence type="ECO:0000259" key="15">
    <source>
        <dbReference type="Pfam" id="PF02096"/>
    </source>
</evidence>
<dbReference type="HAMAP" id="MF_01810">
    <property type="entry name" value="YidC_type1"/>
    <property type="match status" value="1"/>
</dbReference>
<sequence length="603" mass="69204">MENQRLFLIIGIAIIGIMLFKNWGDFQAQTDKKPNIEKSGRPSISKESSNDNKKVVDGNNNDSVADVKKSSATDSKKISNDVSKASPTDRPSLTKNRPAVRSGAFIKSESKGRIKITTDVFSIEIDKLGADIRQVDLLKYSVSKNDKSPFRIMLDKSSRYYVTESGFDMDKGLDFMAPATFRKSTYTTTTQNNYQLENGKNSVSVDFVWTSSNGVKVVKTFTFFRGRYDINVKYKVINHSKKVWFGAMFQQITRAQYADSGQSMFLPTYMGGAIHTKEEGYEKFDFSEIKENDMLTRKDLESTEEAWVAMLQHYFVGAWILSKEDLKKHTKVRVFSSYDATRVFYSLVMRWTPKEIKPGNEQEFSARFYVGPKDQVKMGELAKGLDLTVDYGILSIISKLLFWLLTMFHSVIGNWGFAIILLTILVKGIFFKLSATSYRSMAKMRKLNPRMKQLKERHGDNRQAYSMAIQEMFKKEKVNPLGGCLPILVQIPVFIALYWVLLESVELRQAPFIFWIQDLSTKDPFFILPILMGVTMFLQHKLNPPQLDPMQQKIMMALPIVFTVFFMFFSSGLVLYWLVNNILSISQQWYITKQTTGEENLFS</sequence>
<proteinExistence type="inferred from homology"/>
<dbReference type="Gene3D" id="2.70.98.90">
    <property type="match status" value="1"/>
</dbReference>
<dbReference type="CDD" id="cd19961">
    <property type="entry name" value="EcYidC-like_peri"/>
    <property type="match status" value="1"/>
</dbReference>
<dbReference type="AlphaFoldDB" id="A0A3B0YT99"/>
<evidence type="ECO:0000256" key="5">
    <source>
        <dbReference type="ARBA" id="ARBA00022475"/>
    </source>
</evidence>
<feature type="compositionally biased region" description="Polar residues" evidence="13">
    <location>
        <begin position="80"/>
        <end position="95"/>
    </location>
</feature>
<keyword evidence="4" id="KW-0813">Transport</keyword>
<evidence type="ECO:0000313" key="17">
    <source>
        <dbReference type="EMBL" id="VAW79303.1"/>
    </source>
</evidence>
<keyword evidence="7" id="KW-0653">Protein transport</keyword>
<evidence type="ECO:0000256" key="8">
    <source>
        <dbReference type="ARBA" id="ARBA00022989"/>
    </source>
</evidence>
<dbReference type="InterPro" id="IPR038221">
    <property type="entry name" value="YidC_periplasmic_sf"/>
</dbReference>
<name>A0A3B0YT99_9ZZZZ</name>